<organism evidence="1 2">
    <name type="scientific">Bacillus phage vB_BsuM-Goe2</name>
    <dbReference type="NCBI Taxonomy" id="1933062"/>
    <lineage>
        <taxon>Viruses</taxon>
        <taxon>Duplodnaviria</taxon>
        <taxon>Heunggongvirae</taxon>
        <taxon>Uroviricota</taxon>
        <taxon>Caudoviricetes</taxon>
        <taxon>Herelleviridae</taxon>
        <taxon>Spounavirinae</taxon>
        <taxon>Okubovirus</taxon>
        <taxon>Okubovirus camphawk</taxon>
    </lineage>
</organism>
<dbReference type="EMBL" id="KY368639">
    <property type="protein sequence ID" value="APZ82285.1"/>
    <property type="molecule type" value="Genomic_DNA"/>
</dbReference>
<gene>
    <name evidence="1" type="ORF">Goe2_c04500</name>
</gene>
<proteinExistence type="predicted"/>
<evidence type="ECO:0000313" key="2">
    <source>
        <dbReference type="Proteomes" id="UP000224660"/>
    </source>
</evidence>
<evidence type="ECO:0000313" key="1">
    <source>
        <dbReference type="EMBL" id="APZ82285.1"/>
    </source>
</evidence>
<dbReference type="Proteomes" id="UP000224660">
    <property type="component" value="Segment"/>
</dbReference>
<protein>
    <submittedName>
        <fullName evidence="1">Uncharacterized protein</fullName>
    </submittedName>
</protein>
<name>A0A1Z1D958_9CAUD</name>
<sequence length="122" mass="13057">MAENSASKYIPGLGTDFKISTGELHMTQLKKEIDSSIGTVDAYTKAETDTKLSTKANVADVYKKTEVDTKLGTKANSADVYKKTEVDTKLGTKANSADVYTKTEVDKLINDLRTELGGGGTA</sequence>
<accession>A0A1Z1D958</accession>
<reference evidence="1 2" key="1">
    <citation type="journal article" date="2017" name="Viruses">
        <title>Characterization of Bacillus subtilis Viruses vB_BsuM-Goe2 and vB_BsuM-Goe3.</title>
        <authorList>
            <person name="Willms I.M."/>
            <person name="Hoppert M."/>
            <person name="Hertel R."/>
        </authorList>
    </citation>
    <scope>NUCLEOTIDE SEQUENCE [LARGE SCALE GENOMIC DNA]</scope>
</reference>